<dbReference type="SUPFAM" id="SSF48403">
    <property type="entry name" value="Ankyrin repeat"/>
    <property type="match status" value="1"/>
</dbReference>
<feature type="compositionally biased region" description="Acidic residues" evidence="2">
    <location>
        <begin position="329"/>
        <end position="342"/>
    </location>
</feature>
<dbReference type="InterPro" id="IPR002110">
    <property type="entry name" value="Ankyrin_rpt"/>
</dbReference>
<feature type="region of interest" description="Disordered" evidence="2">
    <location>
        <begin position="409"/>
        <end position="506"/>
    </location>
</feature>
<dbReference type="PRINTS" id="PR01415">
    <property type="entry name" value="ANKYRIN"/>
</dbReference>
<dbReference type="AlphaFoldDB" id="A0A8C5RW79"/>
<evidence type="ECO:0008006" key="5">
    <source>
        <dbReference type="Google" id="ProtNLM"/>
    </source>
</evidence>
<dbReference type="SMART" id="SM00248">
    <property type="entry name" value="ANK"/>
    <property type="match status" value="6"/>
</dbReference>
<evidence type="ECO:0000313" key="3">
    <source>
        <dbReference type="Ensembl" id="ENSLLTP00000008546.1"/>
    </source>
</evidence>
<dbReference type="InterPro" id="IPR050657">
    <property type="entry name" value="Ankyrin_repeat_domain"/>
</dbReference>
<dbReference type="Pfam" id="PF12796">
    <property type="entry name" value="Ank_2"/>
    <property type="match status" value="2"/>
</dbReference>
<feature type="compositionally biased region" description="Polar residues" evidence="2">
    <location>
        <begin position="485"/>
        <end position="504"/>
    </location>
</feature>
<feature type="repeat" description="ANK" evidence="1">
    <location>
        <begin position="149"/>
        <end position="181"/>
    </location>
</feature>
<dbReference type="Gene3D" id="1.25.40.20">
    <property type="entry name" value="Ankyrin repeat-containing domain"/>
    <property type="match status" value="2"/>
</dbReference>
<reference evidence="3" key="2">
    <citation type="submission" date="2025-09" db="UniProtKB">
        <authorList>
            <consortium name="Ensembl"/>
        </authorList>
    </citation>
    <scope>IDENTIFICATION</scope>
</reference>
<dbReference type="Ensembl" id="ENSLLTT00000008868.1">
    <property type="protein sequence ID" value="ENSLLTP00000008546.1"/>
    <property type="gene ID" value="ENSLLTG00000006505.1"/>
</dbReference>
<feature type="repeat" description="ANK" evidence="1">
    <location>
        <begin position="215"/>
        <end position="247"/>
    </location>
</feature>
<dbReference type="PANTHER" id="PTHR24147:SF53">
    <property type="entry name" value="ANKYRIN REPEAT DOMAIN 26"/>
    <property type="match status" value="1"/>
</dbReference>
<dbReference type="Proteomes" id="UP000694406">
    <property type="component" value="Unplaced"/>
</dbReference>
<evidence type="ECO:0000256" key="2">
    <source>
        <dbReference type="SAM" id="MobiDB-lite"/>
    </source>
</evidence>
<dbReference type="PROSITE" id="PS50297">
    <property type="entry name" value="ANK_REP_REGION"/>
    <property type="match status" value="3"/>
</dbReference>
<feature type="repeat" description="ANK" evidence="1">
    <location>
        <begin position="182"/>
        <end position="214"/>
    </location>
</feature>
<feature type="repeat" description="ANK" evidence="1">
    <location>
        <begin position="116"/>
        <end position="148"/>
    </location>
</feature>
<feature type="repeat" description="ANK" evidence="1">
    <location>
        <begin position="83"/>
        <end position="115"/>
    </location>
</feature>
<dbReference type="GeneTree" id="ENSGT00940000153661"/>
<dbReference type="PROSITE" id="PS50088">
    <property type="entry name" value="ANK_REPEAT"/>
    <property type="match status" value="5"/>
</dbReference>
<evidence type="ECO:0000256" key="1">
    <source>
        <dbReference type="PROSITE-ProRule" id="PRU00023"/>
    </source>
</evidence>
<organism evidence="3 4">
    <name type="scientific">Laticauda laticaudata</name>
    <name type="common">Blue-ringed sea krait</name>
    <name type="synonym">Blue-lipped sea krait</name>
    <dbReference type="NCBI Taxonomy" id="8630"/>
    <lineage>
        <taxon>Eukaryota</taxon>
        <taxon>Metazoa</taxon>
        <taxon>Chordata</taxon>
        <taxon>Craniata</taxon>
        <taxon>Vertebrata</taxon>
        <taxon>Euteleostomi</taxon>
        <taxon>Lepidosauria</taxon>
        <taxon>Squamata</taxon>
        <taxon>Bifurcata</taxon>
        <taxon>Unidentata</taxon>
        <taxon>Episquamata</taxon>
        <taxon>Toxicofera</taxon>
        <taxon>Serpentes</taxon>
        <taxon>Colubroidea</taxon>
        <taxon>Elapidae</taxon>
        <taxon>Laticaudinae</taxon>
        <taxon>Laticauda</taxon>
    </lineage>
</organism>
<feature type="compositionally biased region" description="Polar residues" evidence="2">
    <location>
        <begin position="316"/>
        <end position="326"/>
    </location>
</feature>
<evidence type="ECO:0000313" key="4">
    <source>
        <dbReference type="Proteomes" id="UP000694406"/>
    </source>
</evidence>
<keyword evidence="1" id="KW-0040">ANK repeat</keyword>
<feature type="compositionally biased region" description="Polar residues" evidence="2">
    <location>
        <begin position="413"/>
        <end position="424"/>
    </location>
</feature>
<proteinExistence type="predicted"/>
<protein>
    <recommendedName>
        <fullName evidence="5">Ankyrin repeat domain-containing protein 7</fullName>
    </recommendedName>
</protein>
<accession>A0A8C5RW79</accession>
<feature type="region of interest" description="Disordered" evidence="2">
    <location>
        <begin position="314"/>
        <end position="355"/>
    </location>
</feature>
<dbReference type="PANTHER" id="PTHR24147">
    <property type="entry name" value="ANKYRIN REPEAT DOMAIN 36-RELATED"/>
    <property type="match status" value="1"/>
</dbReference>
<keyword evidence="4" id="KW-1185">Reference proteome</keyword>
<dbReference type="InterPro" id="IPR036770">
    <property type="entry name" value="Ankyrin_rpt-contain_sf"/>
</dbReference>
<feature type="compositionally biased region" description="Basic and acidic residues" evidence="2">
    <location>
        <begin position="468"/>
        <end position="478"/>
    </location>
</feature>
<reference evidence="3" key="1">
    <citation type="submission" date="2025-08" db="UniProtKB">
        <authorList>
            <consortium name="Ensembl"/>
        </authorList>
    </citation>
    <scope>IDENTIFICATION</scope>
</reference>
<name>A0A8C5RW79_LATLA</name>
<sequence>MKKVKKILGLGRKKNGQQSPLRSRVVACASAPGALICSSSSGGDGYNLQNKDLSKLHRAAAEGDLGELRHLLQKHDLNEQDEIGRTPLYFACANGYIDIVTFLVDNKCQLDNCDKEKRSPLMKAVECQQEFCAIYLLEHGADPNLKDIDNNTALHFAACNSSVSLAKYLLEKKADIEAQNKDGCTPLIVAVAENNREMVEFLLQQKASVHATDKLGRIPLLIAASNKKRDLTHVLLLHGSNVAHRDKSGWSAKDYAMISDDSILKQYVAKYSNYKNREEGSLDGQKVLSILSSPEKDGDTGIILGAPAKNKEVFDNLSSGDSTSNSEKTDDDSWLSSEEEELGSSPKKPEKPSLAQLMKVPWDFLKKLDEKDCTIRTEPLGSSQQNKAGYDFEECNESLPKPLFQVKTFPHSVHSSPGSFSKCSQRILHSEQEKPSKDEEGGEQDFANKKSIVCRQSSNISPKAKSALGEDKDDEKCTESPWDSECTSESPRKPTISSLPTSPAKTGIHMHGIIQEPFNGKPSLQQKITKENLVCESPAPVLKKAIIEKQKSDLMEELGLDEADDIEDTSDWDSTSISLKSTPCVKPTDTFMLEDNVSPQQLPETNVTPEISIPVKEDSDTQNIMSSKGQQYIEHKIIKEFKSKSKVSFLILSIPNSWTPQQWRICDKSENGSLYI</sequence>
<feature type="compositionally biased region" description="Basic and acidic residues" evidence="2">
    <location>
        <begin position="428"/>
        <end position="439"/>
    </location>
</feature>